<evidence type="ECO:0000256" key="2">
    <source>
        <dbReference type="SAM" id="MobiDB-lite"/>
    </source>
</evidence>
<evidence type="ECO:0000313" key="3">
    <source>
        <dbReference type="EMBL" id="KAF5331949.1"/>
    </source>
</evidence>
<dbReference type="Proteomes" id="UP000541558">
    <property type="component" value="Unassembled WGS sequence"/>
</dbReference>
<dbReference type="AlphaFoldDB" id="A0A8H5FCN2"/>
<gene>
    <name evidence="3" type="ORF">D9611_008970</name>
</gene>
<evidence type="ECO:0000256" key="1">
    <source>
        <dbReference type="SAM" id="Coils"/>
    </source>
</evidence>
<comment type="caution">
    <text evidence="3">The sequence shown here is derived from an EMBL/GenBank/DDBJ whole genome shotgun (WGS) entry which is preliminary data.</text>
</comment>
<feature type="compositionally biased region" description="Basic and acidic residues" evidence="2">
    <location>
        <begin position="68"/>
        <end position="93"/>
    </location>
</feature>
<reference evidence="3 4" key="1">
    <citation type="journal article" date="2020" name="ISME J.">
        <title>Uncovering the hidden diversity of litter-decomposition mechanisms in mushroom-forming fungi.</title>
        <authorList>
            <person name="Floudas D."/>
            <person name="Bentzer J."/>
            <person name="Ahren D."/>
            <person name="Johansson T."/>
            <person name="Persson P."/>
            <person name="Tunlid A."/>
        </authorList>
    </citation>
    <scope>NUCLEOTIDE SEQUENCE [LARGE SCALE GENOMIC DNA]</scope>
    <source>
        <strain evidence="3 4">CBS 175.51</strain>
    </source>
</reference>
<feature type="compositionally biased region" description="Basic residues" evidence="2">
    <location>
        <begin position="321"/>
        <end position="330"/>
    </location>
</feature>
<evidence type="ECO:0000313" key="4">
    <source>
        <dbReference type="Proteomes" id="UP000541558"/>
    </source>
</evidence>
<dbReference type="EMBL" id="JAACJK010000112">
    <property type="protein sequence ID" value="KAF5331949.1"/>
    <property type="molecule type" value="Genomic_DNA"/>
</dbReference>
<sequence>MIQVQVTESNIRTDFERHFPFELIHPPDPRPNNLPKLNYSMLSETSTSALFKSRGEENADMGASGTKDFLELPSTHKPESTRYRDAPNHEPKDAGLAGIIEGRDKTIATLVRLLERRDEEMQVLSRRLEEAISQRDGKEAKVQELTANVEDMKLKLPERGGDLGRCRVVNRRLLELDSNGPSTPKGLSTTKQRPLRTWHSWAGPLNNTQSPKFNPSNDEVVQTTYEERIAFLEASNAVLSERLSECHARLVARQAEQEPFASASFPKRSSCQWSFPEHEDTAGGSSSEDEASNLEGGNDTSPPAVNIRRRAVSAVDQSQQRRIRRFRSRI</sequence>
<keyword evidence="1" id="KW-0175">Coiled coil</keyword>
<accession>A0A8H5FCN2</accession>
<protein>
    <submittedName>
        <fullName evidence="3">Uncharacterized protein</fullName>
    </submittedName>
</protein>
<feature type="coiled-coil region" evidence="1">
    <location>
        <begin position="114"/>
        <end position="155"/>
    </location>
</feature>
<organism evidence="3 4">
    <name type="scientific">Ephemerocybe angulata</name>
    <dbReference type="NCBI Taxonomy" id="980116"/>
    <lineage>
        <taxon>Eukaryota</taxon>
        <taxon>Fungi</taxon>
        <taxon>Dikarya</taxon>
        <taxon>Basidiomycota</taxon>
        <taxon>Agaricomycotina</taxon>
        <taxon>Agaricomycetes</taxon>
        <taxon>Agaricomycetidae</taxon>
        <taxon>Agaricales</taxon>
        <taxon>Agaricineae</taxon>
        <taxon>Psathyrellaceae</taxon>
        <taxon>Ephemerocybe</taxon>
    </lineage>
</organism>
<feature type="region of interest" description="Disordered" evidence="2">
    <location>
        <begin position="258"/>
        <end position="330"/>
    </location>
</feature>
<name>A0A8H5FCN2_9AGAR</name>
<feature type="region of interest" description="Disordered" evidence="2">
    <location>
        <begin position="54"/>
        <end position="95"/>
    </location>
</feature>
<proteinExistence type="predicted"/>
<keyword evidence="4" id="KW-1185">Reference proteome</keyword>